<evidence type="ECO:0000313" key="2">
    <source>
        <dbReference type="EMBL" id="KND91751.1"/>
    </source>
</evidence>
<dbReference type="OrthoDB" id="5327538at2759"/>
<dbReference type="InterPro" id="IPR002575">
    <property type="entry name" value="Aminoglycoside_PTrfase"/>
</dbReference>
<dbReference type="InterPro" id="IPR051678">
    <property type="entry name" value="AGP_Transferase"/>
</dbReference>
<sequence length="398" mass="44073">MCVAIDSISPESVLGIVNSLNLDGPLASFCFGTDQTPLSGKQCWVYAVEFPNGNIWAVRIPVHTRHLPPEAITCAIEEEATILKRLEQSGFAWSPKLVAYCSGFDNPIAFPYIISTWIRGTPLQWTEITPTCRKTRDKLLSQMGRILVQLAECSEQPGLGTDSAAYLTDIVDRKIIRVLDSGLPEISVQSCLLQRALVRMTFHGTAEPTLISHEDLDPSKIVVDDEYNVKGVIDWGFARTLPRQLAIGLPRFLGIEPSRLDESPPPDIAKFSAAFLQPSPTLRLDRQCIISHISSMVRAEGDQVNSVPYGNFVLSALSDDKIDWQRLLFESVSSRGLHRWMADRLWLLPSMNSAAVELNSSALSVIVADELGLFLTKIKEMDIEGHMARLCRALKSVA</sequence>
<dbReference type="EMBL" id="LFRF01000008">
    <property type="protein sequence ID" value="KND91751.1"/>
    <property type="molecule type" value="Genomic_DNA"/>
</dbReference>
<protein>
    <recommendedName>
        <fullName evidence="1">Aminoglycoside phosphotransferase domain-containing protein</fullName>
    </recommendedName>
</protein>
<evidence type="ECO:0000259" key="1">
    <source>
        <dbReference type="Pfam" id="PF01636"/>
    </source>
</evidence>
<gene>
    <name evidence="2" type="ORF">TOPH_03792</name>
</gene>
<feature type="domain" description="Aminoglycoside phosphotransferase" evidence="1">
    <location>
        <begin position="75"/>
        <end position="240"/>
    </location>
</feature>
<reference evidence="2 3" key="1">
    <citation type="journal article" date="2015" name="BMC Genomics">
        <title>The genome of the truffle-parasite Tolypocladium ophioglossoides and the evolution of antifungal peptaibiotics.</title>
        <authorList>
            <person name="Quandt C.A."/>
            <person name="Bushley K.E."/>
            <person name="Spatafora J.W."/>
        </authorList>
    </citation>
    <scope>NUCLEOTIDE SEQUENCE [LARGE SCALE GENOMIC DNA]</scope>
    <source>
        <strain evidence="2 3">CBS 100239</strain>
    </source>
</reference>
<accession>A0A0L0NCG7</accession>
<dbReference type="InterPro" id="IPR011009">
    <property type="entry name" value="Kinase-like_dom_sf"/>
</dbReference>
<organism evidence="2 3">
    <name type="scientific">Tolypocladium ophioglossoides (strain CBS 100239)</name>
    <name type="common">Snaketongue truffleclub</name>
    <name type="synonym">Elaphocordyceps ophioglossoides</name>
    <dbReference type="NCBI Taxonomy" id="1163406"/>
    <lineage>
        <taxon>Eukaryota</taxon>
        <taxon>Fungi</taxon>
        <taxon>Dikarya</taxon>
        <taxon>Ascomycota</taxon>
        <taxon>Pezizomycotina</taxon>
        <taxon>Sordariomycetes</taxon>
        <taxon>Hypocreomycetidae</taxon>
        <taxon>Hypocreales</taxon>
        <taxon>Ophiocordycipitaceae</taxon>
        <taxon>Tolypocladium</taxon>
    </lineage>
</organism>
<dbReference type="SUPFAM" id="SSF56112">
    <property type="entry name" value="Protein kinase-like (PK-like)"/>
    <property type="match status" value="1"/>
</dbReference>
<dbReference type="PANTHER" id="PTHR21310">
    <property type="entry name" value="AMINOGLYCOSIDE PHOSPHOTRANSFERASE-RELATED-RELATED"/>
    <property type="match status" value="1"/>
</dbReference>
<dbReference type="Pfam" id="PF01636">
    <property type="entry name" value="APH"/>
    <property type="match status" value="1"/>
</dbReference>
<proteinExistence type="predicted"/>
<keyword evidence="3" id="KW-1185">Reference proteome</keyword>
<dbReference type="PANTHER" id="PTHR21310:SF13">
    <property type="entry name" value="AMINOGLYCOSIDE PHOSPHOTRANSFERASE DOMAIN-CONTAINING PROTEIN"/>
    <property type="match status" value="1"/>
</dbReference>
<name>A0A0L0NCG7_TOLOC</name>
<dbReference type="Gene3D" id="3.90.1200.10">
    <property type="match status" value="1"/>
</dbReference>
<comment type="caution">
    <text evidence="2">The sequence shown here is derived from an EMBL/GenBank/DDBJ whole genome shotgun (WGS) entry which is preliminary data.</text>
</comment>
<evidence type="ECO:0000313" key="3">
    <source>
        <dbReference type="Proteomes" id="UP000036947"/>
    </source>
</evidence>
<dbReference type="AlphaFoldDB" id="A0A0L0NCG7"/>
<dbReference type="Proteomes" id="UP000036947">
    <property type="component" value="Unassembled WGS sequence"/>
</dbReference>